<feature type="transmembrane region" description="Helical" evidence="1">
    <location>
        <begin position="357"/>
        <end position="373"/>
    </location>
</feature>
<evidence type="ECO:0000256" key="1">
    <source>
        <dbReference type="SAM" id="Phobius"/>
    </source>
</evidence>
<feature type="transmembrane region" description="Helical" evidence="1">
    <location>
        <begin position="256"/>
        <end position="274"/>
    </location>
</feature>
<sequence length="479" mass="56010">MQAKDYFHLNQKYREFFQMHVLAAVMMIIIYIAFSYFNIEPHLLKAFNLLIPFNLLMAFCFHKKYFKNHLTGFFFFTVVVESLMWTIYPRLAGYTPASSFCYIAAIIILAFHLQHTNIKYCLLHFLIISFNNFMLDDPNLVLITFLHIFITTVSSIQSIIFRNNATEILHKKEFHKNILNLKSYFAHNLLNPINNILNVFSSGIKDRKKIEESLIKNSSRIEDFLDEDFDDVDHLLDYQVDIFNIPIFNNFKKSSIIVILSICLFYMLYTIDIHASISNISYTGLAIVINFLVFAFHLYKTKNHYSIQKVSFFYLLIAQILFSAKYYFSHESAVSLSLLLSSLLFTIVLAANTREKYIYILSTTACLLSLVTADTTHIIMFISFIIYFTKVVLGFYFKHEIINARIKDLVKQEISFEYSNKIEKNLIPLFRNLKKDIDNFIMNSSDNLDTEVLKSAQSLTEAVYILNQTDENGQTDFRN</sequence>
<dbReference type="RefSeq" id="WP_115361989.1">
    <property type="nucleotide sequence ID" value="NZ_QDKL01000002.1"/>
</dbReference>
<feature type="transmembrane region" description="Helical" evidence="1">
    <location>
        <begin position="141"/>
        <end position="161"/>
    </location>
</feature>
<evidence type="ECO:0000313" key="2">
    <source>
        <dbReference type="EMBL" id="RZF22014.1"/>
    </source>
</evidence>
<name>A0ABY0IKC9_9BACT</name>
<organism evidence="2 3">
    <name type="scientific">Halobacteriovorax vibrionivorans</name>
    <dbReference type="NCBI Taxonomy" id="2152716"/>
    <lineage>
        <taxon>Bacteria</taxon>
        <taxon>Pseudomonadati</taxon>
        <taxon>Bdellovibrionota</taxon>
        <taxon>Bacteriovoracia</taxon>
        <taxon>Bacteriovoracales</taxon>
        <taxon>Halobacteriovoraceae</taxon>
        <taxon>Halobacteriovorax</taxon>
    </lineage>
</organism>
<feature type="transmembrane region" description="Helical" evidence="1">
    <location>
        <begin position="311"/>
        <end position="328"/>
    </location>
</feature>
<dbReference type="Proteomes" id="UP000443582">
    <property type="component" value="Unassembled WGS sequence"/>
</dbReference>
<keyword evidence="1" id="KW-0472">Membrane</keyword>
<accession>A0ABY0IKC9</accession>
<feature type="transmembrane region" description="Helical" evidence="1">
    <location>
        <begin position="379"/>
        <end position="397"/>
    </location>
</feature>
<feature type="transmembrane region" description="Helical" evidence="1">
    <location>
        <begin position="94"/>
        <end position="111"/>
    </location>
</feature>
<feature type="transmembrane region" description="Helical" evidence="1">
    <location>
        <begin position="334"/>
        <end position="350"/>
    </location>
</feature>
<keyword evidence="3" id="KW-1185">Reference proteome</keyword>
<dbReference type="EMBL" id="QDKL01000002">
    <property type="protein sequence ID" value="RZF22014.1"/>
    <property type="molecule type" value="Genomic_DNA"/>
</dbReference>
<feature type="transmembrane region" description="Helical" evidence="1">
    <location>
        <begin position="118"/>
        <end position="135"/>
    </location>
</feature>
<reference evidence="3" key="1">
    <citation type="journal article" date="2019" name="Int. J. Syst. Evol. Microbiol.">
        <title>Halobacteriovorax valvorus sp. nov., a novel prokaryotic predator isolated from coastal seawater of China.</title>
        <authorList>
            <person name="Chen M.-X."/>
        </authorList>
    </citation>
    <scope>NUCLEOTIDE SEQUENCE [LARGE SCALE GENOMIC DNA]</scope>
    <source>
        <strain evidence="3">BL9</strain>
    </source>
</reference>
<feature type="transmembrane region" description="Helical" evidence="1">
    <location>
        <begin position="280"/>
        <end position="299"/>
    </location>
</feature>
<proteinExistence type="predicted"/>
<feature type="transmembrane region" description="Helical" evidence="1">
    <location>
        <begin position="70"/>
        <end position="88"/>
    </location>
</feature>
<feature type="transmembrane region" description="Helical" evidence="1">
    <location>
        <begin position="21"/>
        <end position="37"/>
    </location>
</feature>
<keyword evidence="1" id="KW-1133">Transmembrane helix</keyword>
<gene>
    <name evidence="2" type="ORF">DAY19_10045</name>
</gene>
<keyword evidence="1" id="KW-0812">Transmembrane</keyword>
<protein>
    <submittedName>
        <fullName evidence="2">Uncharacterized protein</fullName>
    </submittedName>
</protein>
<evidence type="ECO:0000313" key="3">
    <source>
        <dbReference type="Proteomes" id="UP000443582"/>
    </source>
</evidence>
<feature type="transmembrane region" description="Helical" evidence="1">
    <location>
        <begin position="43"/>
        <end position="61"/>
    </location>
</feature>
<comment type="caution">
    <text evidence="2">The sequence shown here is derived from an EMBL/GenBank/DDBJ whole genome shotgun (WGS) entry which is preliminary data.</text>
</comment>